<evidence type="ECO:0000313" key="3">
    <source>
        <dbReference type="EMBL" id="PKR90954.1"/>
    </source>
</evidence>
<dbReference type="EMBL" id="PJNW01000002">
    <property type="protein sequence ID" value="PKR90954.1"/>
    <property type="molecule type" value="Genomic_DNA"/>
</dbReference>
<sequence>MRVLRAKHSGAQSSRQKDRSCAVSPQSSRKALTAGLIDVFADASLSGNPLAVVEDADGLSDSEMRRIASEFNQAETTFVLRSNRADLKLRSFTAAGAEVGGAGHNALGAWLWLAESGKLGPIRTPRSFRQEIGSEVLPIELRPVDGRIFGRMRQSALRLGPPLADLAPLAAALGLAPEDLLSEPPPRAANTGTAHLLVRLHDAATVDRADPFAKGLLKVLNAASAEGCYVYALDGAAPDRAYARFFNPTVGLWEDAATGTAAGPLAAYLASEGMISDVLKIEQGTKMGRRSILHVSLVPEPEILGTGIITMRGTLTF</sequence>
<protein>
    <submittedName>
        <fullName evidence="3">PhzF family phenazine biosynthesis protein</fullName>
    </submittedName>
</protein>
<dbReference type="NCBIfam" id="TIGR00654">
    <property type="entry name" value="PhzF_family"/>
    <property type="match status" value="1"/>
</dbReference>
<reference evidence="3 4" key="1">
    <citation type="submission" date="2017-12" db="EMBL/GenBank/DDBJ databases">
        <title>Anaerobic carbon monoxide metabolism by Pleomorphomonas carboxyditropha sp. nov., a new mesophilic hydrogenogenic carboxidotroph.</title>
        <authorList>
            <person name="Esquivel-Elizondo S."/>
            <person name="Krajmalnik-Brown R."/>
        </authorList>
    </citation>
    <scope>NUCLEOTIDE SEQUENCE [LARGE SCALE GENOMIC DNA]</scope>
    <source>
        <strain evidence="3 4">R5-392</strain>
    </source>
</reference>
<dbReference type="PANTHER" id="PTHR13774">
    <property type="entry name" value="PHENAZINE BIOSYNTHESIS PROTEIN"/>
    <property type="match status" value="1"/>
</dbReference>
<keyword evidence="4" id="KW-1185">Reference proteome</keyword>
<dbReference type="PIRSF" id="PIRSF016184">
    <property type="entry name" value="PhzC_PhzF"/>
    <property type="match status" value="1"/>
</dbReference>
<dbReference type="GO" id="GO:0005737">
    <property type="term" value="C:cytoplasm"/>
    <property type="evidence" value="ECO:0007669"/>
    <property type="project" value="TreeGrafter"/>
</dbReference>
<comment type="caution">
    <text evidence="3">The sequence shown here is derived from an EMBL/GenBank/DDBJ whole genome shotgun (WGS) entry which is preliminary data.</text>
</comment>
<dbReference type="SUPFAM" id="SSF54506">
    <property type="entry name" value="Diaminopimelate epimerase-like"/>
    <property type="match status" value="1"/>
</dbReference>
<evidence type="ECO:0000313" key="4">
    <source>
        <dbReference type="Proteomes" id="UP000233491"/>
    </source>
</evidence>
<dbReference type="Pfam" id="PF02567">
    <property type="entry name" value="PhzC-PhzF"/>
    <property type="match status" value="1"/>
</dbReference>
<proteinExistence type="predicted"/>
<name>A0A2N3M2H5_9HYPH</name>
<feature type="active site" evidence="1">
    <location>
        <position position="75"/>
    </location>
</feature>
<evidence type="ECO:0000256" key="2">
    <source>
        <dbReference type="SAM" id="MobiDB-lite"/>
    </source>
</evidence>
<accession>A0A2N3M2H5</accession>
<dbReference type="Proteomes" id="UP000233491">
    <property type="component" value="Unassembled WGS sequence"/>
</dbReference>
<dbReference type="AlphaFoldDB" id="A0A2N3M2H5"/>
<dbReference type="InterPro" id="IPR003719">
    <property type="entry name" value="Phenazine_PhzF-like"/>
</dbReference>
<gene>
    <name evidence="3" type="ORF">CXZ10_06325</name>
</gene>
<dbReference type="GO" id="GO:0016853">
    <property type="term" value="F:isomerase activity"/>
    <property type="evidence" value="ECO:0007669"/>
    <property type="project" value="TreeGrafter"/>
</dbReference>
<dbReference type="Gene3D" id="3.10.310.10">
    <property type="entry name" value="Diaminopimelate Epimerase, Chain A, domain 1"/>
    <property type="match status" value="2"/>
</dbReference>
<organism evidence="3 4">
    <name type="scientific">Pleomorphomonas diazotrophica</name>
    <dbReference type="NCBI Taxonomy" id="1166257"/>
    <lineage>
        <taxon>Bacteria</taxon>
        <taxon>Pseudomonadati</taxon>
        <taxon>Pseudomonadota</taxon>
        <taxon>Alphaproteobacteria</taxon>
        <taxon>Hyphomicrobiales</taxon>
        <taxon>Pleomorphomonadaceae</taxon>
        <taxon>Pleomorphomonas</taxon>
    </lineage>
</organism>
<dbReference type="OrthoDB" id="9788221at2"/>
<evidence type="ECO:0000256" key="1">
    <source>
        <dbReference type="PIRSR" id="PIRSR016184-1"/>
    </source>
</evidence>
<feature type="region of interest" description="Disordered" evidence="2">
    <location>
        <begin position="1"/>
        <end position="25"/>
    </location>
</feature>